<evidence type="ECO:0000256" key="1">
    <source>
        <dbReference type="SAM" id="MobiDB-lite"/>
    </source>
</evidence>
<organism evidence="2 3">
    <name type="scientific">Necator americanus</name>
    <name type="common">Human hookworm</name>
    <dbReference type="NCBI Taxonomy" id="51031"/>
    <lineage>
        <taxon>Eukaryota</taxon>
        <taxon>Metazoa</taxon>
        <taxon>Ecdysozoa</taxon>
        <taxon>Nematoda</taxon>
        <taxon>Chromadorea</taxon>
        <taxon>Rhabditida</taxon>
        <taxon>Rhabditina</taxon>
        <taxon>Rhabditomorpha</taxon>
        <taxon>Strongyloidea</taxon>
        <taxon>Ancylostomatidae</taxon>
        <taxon>Bunostominae</taxon>
        <taxon>Necator</taxon>
    </lineage>
</organism>
<accession>A0ABR1DD60</accession>
<dbReference type="EMBL" id="JAVFWL010000004">
    <property type="protein sequence ID" value="KAK6747371.1"/>
    <property type="molecule type" value="Genomic_DNA"/>
</dbReference>
<dbReference type="Proteomes" id="UP001303046">
    <property type="component" value="Unassembled WGS sequence"/>
</dbReference>
<gene>
    <name evidence="2" type="primary">Necator_chrIV.g13814</name>
    <name evidence="2" type="ORF">RB195_000522</name>
</gene>
<feature type="region of interest" description="Disordered" evidence="1">
    <location>
        <begin position="53"/>
        <end position="77"/>
    </location>
</feature>
<evidence type="ECO:0000313" key="3">
    <source>
        <dbReference type="Proteomes" id="UP001303046"/>
    </source>
</evidence>
<comment type="caution">
    <text evidence="2">The sequence shown here is derived from an EMBL/GenBank/DDBJ whole genome shotgun (WGS) entry which is preliminary data.</text>
</comment>
<feature type="compositionally biased region" description="Basic and acidic residues" evidence="1">
    <location>
        <begin position="53"/>
        <end position="63"/>
    </location>
</feature>
<name>A0ABR1DD60_NECAM</name>
<reference evidence="2 3" key="1">
    <citation type="submission" date="2023-08" db="EMBL/GenBank/DDBJ databases">
        <title>A Necator americanus chromosomal reference genome.</title>
        <authorList>
            <person name="Ilik V."/>
            <person name="Petrzelkova K.J."/>
            <person name="Pardy F."/>
            <person name="Fuh T."/>
            <person name="Niatou-Singa F.S."/>
            <person name="Gouil Q."/>
            <person name="Baker L."/>
            <person name="Ritchie M.E."/>
            <person name="Jex A.R."/>
            <person name="Gazzola D."/>
            <person name="Li H."/>
            <person name="Toshio Fujiwara R."/>
            <person name="Zhan B."/>
            <person name="Aroian R.V."/>
            <person name="Pafco B."/>
            <person name="Schwarz E.M."/>
        </authorList>
    </citation>
    <scope>NUCLEOTIDE SEQUENCE [LARGE SCALE GENOMIC DNA]</scope>
    <source>
        <strain evidence="2 3">Aroian</strain>
        <tissue evidence="2">Whole animal</tissue>
    </source>
</reference>
<protein>
    <submittedName>
        <fullName evidence="2">Uncharacterized protein</fullName>
    </submittedName>
</protein>
<keyword evidence="3" id="KW-1185">Reference proteome</keyword>
<evidence type="ECO:0000313" key="2">
    <source>
        <dbReference type="EMBL" id="KAK6747371.1"/>
    </source>
</evidence>
<sequence length="109" mass="12588">MRKCINIASELKHNKEIMADKKEGKSKEEEDFCPPTAVASEYLVSQIRLDKPTEKEVKEELQKQDSPQDDEPLRELTPCPSEYQLTKLNYYLAGVPMVQAFNEAEKKKK</sequence>
<proteinExistence type="predicted"/>